<dbReference type="SUPFAM" id="SSF54171">
    <property type="entry name" value="DNA-binding domain"/>
    <property type="match status" value="1"/>
</dbReference>
<dbReference type="EMBL" id="JAVXUP010001484">
    <property type="protein sequence ID" value="KAK3011088.1"/>
    <property type="molecule type" value="Genomic_DNA"/>
</dbReference>
<dbReference type="SMART" id="SM00380">
    <property type="entry name" value="AP2"/>
    <property type="match status" value="1"/>
</dbReference>
<gene>
    <name evidence="9" type="ORF">RJ639_012166</name>
</gene>
<keyword evidence="10" id="KW-1185">Reference proteome</keyword>
<evidence type="ECO:0000256" key="4">
    <source>
        <dbReference type="ARBA" id="ARBA00023163"/>
    </source>
</evidence>
<dbReference type="GO" id="GO:0003677">
    <property type="term" value="F:DNA binding"/>
    <property type="evidence" value="ECO:0007669"/>
    <property type="project" value="UniProtKB-KW"/>
</dbReference>
<feature type="domain" description="AP2/ERF" evidence="8">
    <location>
        <begin position="23"/>
        <end position="80"/>
    </location>
</feature>
<keyword evidence="2" id="KW-0805">Transcription regulation</keyword>
<evidence type="ECO:0000259" key="8">
    <source>
        <dbReference type="PROSITE" id="PS51032"/>
    </source>
</evidence>
<evidence type="ECO:0000256" key="3">
    <source>
        <dbReference type="ARBA" id="ARBA00023125"/>
    </source>
</evidence>
<dbReference type="FunFam" id="3.30.730.10:FF:000005">
    <property type="entry name" value="ethylene-responsive transcription factor RAP2-11"/>
    <property type="match status" value="1"/>
</dbReference>
<organism evidence="9 10">
    <name type="scientific">Escallonia herrerae</name>
    <dbReference type="NCBI Taxonomy" id="1293975"/>
    <lineage>
        <taxon>Eukaryota</taxon>
        <taxon>Viridiplantae</taxon>
        <taxon>Streptophyta</taxon>
        <taxon>Embryophyta</taxon>
        <taxon>Tracheophyta</taxon>
        <taxon>Spermatophyta</taxon>
        <taxon>Magnoliopsida</taxon>
        <taxon>eudicotyledons</taxon>
        <taxon>Gunneridae</taxon>
        <taxon>Pentapetalae</taxon>
        <taxon>asterids</taxon>
        <taxon>campanulids</taxon>
        <taxon>Escalloniales</taxon>
        <taxon>Escalloniaceae</taxon>
        <taxon>Escallonia</taxon>
    </lineage>
</organism>
<protein>
    <recommendedName>
        <fullName evidence="8">AP2/ERF domain-containing protein</fullName>
    </recommendedName>
</protein>
<accession>A0AA88VP00</accession>
<evidence type="ECO:0000256" key="6">
    <source>
        <dbReference type="ARBA" id="ARBA00024343"/>
    </source>
</evidence>
<comment type="subcellular location">
    <subcellularLocation>
        <location evidence="1">Nucleus</location>
    </subcellularLocation>
</comment>
<dbReference type="InterPro" id="IPR050913">
    <property type="entry name" value="AP2/ERF_ERF"/>
</dbReference>
<dbReference type="PROSITE" id="PS51032">
    <property type="entry name" value="AP2_ERF"/>
    <property type="match status" value="1"/>
</dbReference>
<dbReference type="PANTHER" id="PTHR31194">
    <property type="entry name" value="SHN SHINE , DNA BINDING / TRANSCRIPTION FACTOR"/>
    <property type="match status" value="1"/>
</dbReference>
<dbReference type="InterPro" id="IPR036955">
    <property type="entry name" value="AP2/ERF_dom_sf"/>
</dbReference>
<dbReference type="CDD" id="cd00018">
    <property type="entry name" value="AP2"/>
    <property type="match status" value="1"/>
</dbReference>
<evidence type="ECO:0000256" key="1">
    <source>
        <dbReference type="ARBA" id="ARBA00004123"/>
    </source>
</evidence>
<proteinExistence type="inferred from homology"/>
<dbReference type="InterPro" id="IPR001471">
    <property type="entry name" value="AP2/ERF_dom"/>
</dbReference>
<feature type="region of interest" description="Disordered" evidence="7">
    <location>
        <begin position="103"/>
        <end position="127"/>
    </location>
</feature>
<dbReference type="PANTHER" id="PTHR31194:SF90">
    <property type="entry name" value="ETHYLENE-RESPONSIVE TRANSCRIPTION FACTOR RAP2-11"/>
    <property type="match status" value="1"/>
</dbReference>
<evidence type="ECO:0000256" key="7">
    <source>
        <dbReference type="SAM" id="MobiDB-lite"/>
    </source>
</evidence>
<dbReference type="GO" id="GO:0005634">
    <property type="term" value="C:nucleus"/>
    <property type="evidence" value="ECO:0007669"/>
    <property type="project" value="UniProtKB-SubCell"/>
</dbReference>
<dbReference type="InterPro" id="IPR016177">
    <property type="entry name" value="DNA-bd_dom_sf"/>
</dbReference>
<keyword evidence="4" id="KW-0804">Transcription</keyword>
<evidence type="ECO:0000256" key="2">
    <source>
        <dbReference type="ARBA" id="ARBA00023015"/>
    </source>
</evidence>
<keyword evidence="3" id="KW-0238">DNA-binding</keyword>
<dbReference type="GO" id="GO:0003700">
    <property type="term" value="F:DNA-binding transcription factor activity"/>
    <property type="evidence" value="ECO:0007669"/>
    <property type="project" value="InterPro"/>
</dbReference>
<dbReference type="Gene3D" id="3.30.730.10">
    <property type="entry name" value="AP2/ERF domain"/>
    <property type="match status" value="1"/>
</dbReference>
<comment type="caution">
    <text evidence="9">The sequence shown here is derived from an EMBL/GenBank/DDBJ whole genome shotgun (WGS) entry which is preliminary data.</text>
</comment>
<keyword evidence="5" id="KW-0539">Nucleus</keyword>
<dbReference type="Pfam" id="PF00847">
    <property type="entry name" value="AP2"/>
    <property type="match status" value="1"/>
</dbReference>
<dbReference type="Proteomes" id="UP001188597">
    <property type="component" value="Unassembled WGS sequence"/>
</dbReference>
<evidence type="ECO:0000313" key="10">
    <source>
        <dbReference type="Proteomes" id="UP001188597"/>
    </source>
</evidence>
<name>A0AA88VP00_9ASTE</name>
<dbReference type="AlphaFoldDB" id="A0AA88VP00"/>
<reference evidence="9" key="1">
    <citation type="submission" date="2022-12" db="EMBL/GenBank/DDBJ databases">
        <title>Draft genome assemblies for two species of Escallonia (Escalloniales).</title>
        <authorList>
            <person name="Chanderbali A."/>
            <person name="Dervinis C."/>
            <person name="Anghel I."/>
            <person name="Soltis D."/>
            <person name="Soltis P."/>
            <person name="Zapata F."/>
        </authorList>
    </citation>
    <scope>NUCLEOTIDE SEQUENCE</scope>
    <source>
        <strain evidence="9">UCBG64.0493</strain>
        <tissue evidence="9">Leaf</tissue>
    </source>
</reference>
<evidence type="ECO:0000256" key="5">
    <source>
        <dbReference type="ARBA" id="ARBA00023242"/>
    </source>
</evidence>
<dbReference type="PRINTS" id="PR00367">
    <property type="entry name" value="ETHRSPELEMNT"/>
</dbReference>
<comment type="similarity">
    <text evidence="6">Belongs to the AP2/ERF transcription factor family. ERF subfamily.</text>
</comment>
<sequence length="353" mass="40279">MEIQFAAKQGTFKERSKHTNKSKFVGVRQRPSGKWVAEIKNTTQKIRMWLGTFDTAEEAARAYDEAAFLLRGTNTRTNFLNHVPSNPALSLKIINLLNQKRSLKQSSQSNAPKSTIPTSKKISNTSTTLHSGLKQDVQLFGDAYKPDLSHCTGGFHQIGGSNLDQPMAYASEFDRVLLEQKDPLEAPKQLSLMSEIGIEAQIPDFERMKVERQISASLYAMNGVSEYWENVHHDYNDAFWDLPMLSQMFCPMQKCEGMEEIVAPIGKGREESDVKIFFPQLKKIKLKDTKNLTKFWGCECEEHHEEEIQEADPVLTNQPLPFHSNKVQYKFLAQLTLNNRERNLAKIERILNA</sequence>
<evidence type="ECO:0000313" key="9">
    <source>
        <dbReference type="EMBL" id="KAK3011088.1"/>
    </source>
</evidence>